<evidence type="ECO:0000259" key="8">
    <source>
        <dbReference type="Pfam" id="PF04239"/>
    </source>
</evidence>
<keyword evidence="11" id="KW-1185">Reference proteome</keyword>
<evidence type="ECO:0000256" key="2">
    <source>
        <dbReference type="ARBA" id="ARBA00006448"/>
    </source>
</evidence>
<dbReference type="InterPro" id="IPR023090">
    <property type="entry name" value="UPF0702_alpha/beta_dom_sf"/>
</dbReference>
<evidence type="ECO:0000259" key="9">
    <source>
        <dbReference type="Pfam" id="PF20730"/>
    </source>
</evidence>
<reference evidence="10 11" key="1">
    <citation type="submission" date="2016-10" db="EMBL/GenBank/DDBJ databases">
        <authorList>
            <person name="de Groot N.N."/>
        </authorList>
    </citation>
    <scope>NUCLEOTIDE SEQUENCE [LARGE SCALE GENOMIC DNA]</scope>
    <source>
        <strain evidence="10 11">DSM 18346</strain>
    </source>
</reference>
<dbReference type="EMBL" id="FNFP01000001">
    <property type="protein sequence ID" value="SDK13376.1"/>
    <property type="molecule type" value="Genomic_DNA"/>
</dbReference>
<name>A0A1G8ZE20_9FIRM</name>
<organism evidence="10 11">
    <name type="scientific">Natronincola ferrireducens</name>
    <dbReference type="NCBI Taxonomy" id="393762"/>
    <lineage>
        <taxon>Bacteria</taxon>
        <taxon>Bacillati</taxon>
        <taxon>Bacillota</taxon>
        <taxon>Clostridia</taxon>
        <taxon>Peptostreptococcales</taxon>
        <taxon>Natronincolaceae</taxon>
        <taxon>Natronincola</taxon>
    </lineage>
</organism>
<dbReference type="AlphaFoldDB" id="A0A1G8ZE20"/>
<dbReference type="PANTHER" id="PTHR34582">
    <property type="entry name" value="UPF0702 TRANSMEMBRANE PROTEIN YCAP"/>
    <property type="match status" value="1"/>
</dbReference>
<dbReference type="STRING" id="393762.SAMN05660472_00831"/>
<keyword evidence="5 7" id="KW-1133">Transmembrane helix</keyword>
<dbReference type="Pfam" id="PF20730">
    <property type="entry name" value="YetF_N"/>
    <property type="match status" value="1"/>
</dbReference>
<protein>
    <submittedName>
        <fullName evidence="10">Uncharacterized membrane protein YcaP, DUF421 family</fullName>
    </submittedName>
</protein>
<feature type="domain" description="YetF C-terminal" evidence="8">
    <location>
        <begin position="82"/>
        <end position="214"/>
    </location>
</feature>
<comment type="similarity">
    <text evidence="2">Belongs to the UPF0702 family.</text>
</comment>
<dbReference type="Proteomes" id="UP000198718">
    <property type="component" value="Unassembled WGS sequence"/>
</dbReference>
<feature type="domain" description="YetF-like N-terminal transmembrane" evidence="9">
    <location>
        <begin position="5"/>
        <end position="79"/>
    </location>
</feature>
<feature type="transmembrane region" description="Helical" evidence="7">
    <location>
        <begin position="63"/>
        <end position="81"/>
    </location>
</feature>
<dbReference type="Pfam" id="PF04239">
    <property type="entry name" value="DUF421"/>
    <property type="match status" value="1"/>
</dbReference>
<keyword evidence="6 7" id="KW-0472">Membrane</keyword>
<evidence type="ECO:0000256" key="5">
    <source>
        <dbReference type="ARBA" id="ARBA00022989"/>
    </source>
</evidence>
<evidence type="ECO:0000256" key="4">
    <source>
        <dbReference type="ARBA" id="ARBA00022692"/>
    </source>
</evidence>
<dbReference type="GO" id="GO:0005886">
    <property type="term" value="C:plasma membrane"/>
    <property type="evidence" value="ECO:0007669"/>
    <property type="project" value="UniProtKB-SubCell"/>
</dbReference>
<accession>A0A1G8ZE20</accession>
<feature type="transmembrane region" description="Helical" evidence="7">
    <location>
        <begin position="7"/>
        <end position="26"/>
    </location>
</feature>
<keyword evidence="4 7" id="KW-0812">Transmembrane</keyword>
<evidence type="ECO:0000256" key="6">
    <source>
        <dbReference type="ARBA" id="ARBA00023136"/>
    </source>
</evidence>
<dbReference type="InterPro" id="IPR048454">
    <property type="entry name" value="YetF_N"/>
</dbReference>
<proteinExistence type="inferred from homology"/>
<keyword evidence="3" id="KW-1003">Cell membrane</keyword>
<evidence type="ECO:0000256" key="3">
    <source>
        <dbReference type="ARBA" id="ARBA00022475"/>
    </source>
</evidence>
<dbReference type="OrthoDB" id="9778331at2"/>
<comment type="subcellular location">
    <subcellularLocation>
        <location evidence="1">Cell membrane</location>
        <topology evidence="1">Multi-pass membrane protein</topology>
    </subcellularLocation>
</comment>
<evidence type="ECO:0000256" key="7">
    <source>
        <dbReference type="SAM" id="Phobius"/>
    </source>
</evidence>
<evidence type="ECO:0000313" key="10">
    <source>
        <dbReference type="EMBL" id="SDK13376.1"/>
    </source>
</evidence>
<sequence length="233" mass="26511">MRVAIEVILQTILAFFSILFITRILGRQQVSQLTMHEYVNGITFGSIAATLATDVNQRTWQHLIGLILFGILTFLVSYISIKNLAIARVIQGEPVIVIQDGKILEKNLAKFHYTLDDLNHLLRKKDVFSLNDIRYGILETTGEISIIKIGTKVNPTAEDLGIVGKQDEIVTEVIVAGNIIYENLKQQNLTVKWLIEELKIQGIKDLKEVFYGTIDSEKRLYIDKIEDHFPMEK</sequence>
<gene>
    <name evidence="10" type="ORF">SAMN05660472_00831</name>
</gene>
<dbReference type="RefSeq" id="WP_090550654.1">
    <property type="nucleotide sequence ID" value="NZ_FNFP01000001.1"/>
</dbReference>
<dbReference type="InterPro" id="IPR007353">
    <property type="entry name" value="DUF421"/>
</dbReference>
<dbReference type="Gene3D" id="3.30.240.20">
    <property type="entry name" value="bsu07140 like domains"/>
    <property type="match status" value="2"/>
</dbReference>
<dbReference type="PANTHER" id="PTHR34582:SF7">
    <property type="entry name" value="UPF0702 TRANSMEMBRANE PROTEIN YDFS"/>
    <property type="match status" value="1"/>
</dbReference>
<evidence type="ECO:0000313" key="11">
    <source>
        <dbReference type="Proteomes" id="UP000198718"/>
    </source>
</evidence>
<evidence type="ECO:0000256" key="1">
    <source>
        <dbReference type="ARBA" id="ARBA00004651"/>
    </source>
</evidence>